<evidence type="ECO:0000313" key="8">
    <source>
        <dbReference type="EMBL" id="MCD1654302.1"/>
    </source>
</evidence>
<keyword evidence="3" id="KW-0805">Transcription regulation</keyword>
<dbReference type="RefSeq" id="WP_230754410.1">
    <property type="nucleotide sequence ID" value="NZ_JAINWA010000001.1"/>
</dbReference>
<proteinExistence type="predicted"/>
<evidence type="ECO:0000256" key="3">
    <source>
        <dbReference type="ARBA" id="ARBA00023015"/>
    </source>
</evidence>
<dbReference type="CDD" id="cd00009">
    <property type="entry name" value="AAA"/>
    <property type="match status" value="1"/>
</dbReference>
<dbReference type="InterPro" id="IPR025943">
    <property type="entry name" value="Sigma_54_int_dom_ATP-bd_2"/>
</dbReference>
<dbReference type="GO" id="GO:0005524">
    <property type="term" value="F:ATP binding"/>
    <property type="evidence" value="ECO:0007669"/>
    <property type="project" value="UniProtKB-KW"/>
</dbReference>
<dbReference type="SUPFAM" id="SSF52540">
    <property type="entry name" value="P-loop containing nucleoside triphosphate hydrolases"/>
    <property type="match status" value="1"/>
</dbReference>
<keyword evidence="2" id="KW-0067">ATP-binding</keyword>
<dbReference type="Pfam" id="PF25601">
    <property type="entry name" value="AAA_lid_14"/>
    <property type="match status" value="1"/>
</dbReference>
<keyword evidence="9" id="KW-1185">Reference proteome</keyword>
<reference evidence="8" key="1">
    <citation type="submission" date="2021-08" db="EMBL/GenBank/DDBJ databases">
        <title>Comparative analyses of Brucepasteria parasyntrophica and Teretinema zuelzerae.</title>
        <authorList>
            <person name="Song Y."/>
            <person name="Brune A."/>
        </authorList>
    </citation>
    <scope>NUCLEOTIDE SEQUENCE</scope>
    <source>
        <strain evidence="8">DSM 1903</strain>
    </source>
</reference>
<dbReference type="GO" id="GO:0006355">
    <property type="term" value="P:regulation of DNA-templated transcription"/>
    <property type="evidence" value="ECO:0007669"/>
    <property type="project" value="InterPro"/>
</dbReference>
<feature type="region of interest" description="Disordered" evidence="6">
    <location>
        <begin position="429"/>
        <end position="452"/>
    </location>
</feature>
<keyword evidence="1" id="KW-0547">Nucleotide-binding</keyword>
<evidence type="ECO:0000256" key="6">
    <source>
        <dbReference type="SAM" id="MobiDB-lite"/>
    </source>
</evidence>
<evidence type="ECO:0000313" key="9">
    <source>
        <dbReference type="Proteomes" id="UP001198163"/>
    </source>
</evidence>
<dbReference type="InterPro" id="IPR029016">
    <property type="entry name" value="GAF-like_dom_sf"/>
</dbReference>
<dbReference type="PANTHER" id="PTHR32071:SF57">
    <property type="entry name" value="C4-DICARBOXYLATE TRANSPORT TRANSCRIPTIONAL REGULATORY PROTEIN DCTD"/>
    <property type="match status" value="1"/>
</dbReference>
<dbReference type="FunFam" id="3.40.50.300:FF:000006">
    <property type="entry name" value="DNA-binding transcriptional regulator NtrC"/>
    <property type="match status" value="1"/>
</dbReference>
<dbReference type="PROSITE" id="PS00676">
    <property type="entry name" value="SIGMA54_INTERACT_2"/>
    <property type="match status" value="1"/>
</dbReference>
<dbReference type="Gene3D" id="3.30.450.40">
    <property type="match status" value="1"/>
</dbReference>
<gene>
    <name evidence="8" type="ORF">K7J14_06240</name>
</gene>
<feature type="domain" description="Sigma-54 factor interaction" evidence="7">
    <location>
        <begin position="187"/>
        <end position="416"/>
    </location>
</feature>
<dbReference type="GO" id="GO:0003677">
    <property type="term" value="F:DNA binding"/>
    <property type="evidence" value="ECO:0007669"/>
    <property type="project" value="UniProtKB-KW"/>
</dbReference>
<evidence type="ECO:0000256" key="2">
    <source>
        <dbReference type="ARBA" id="ARBA00022840"/>
    </source>
</evidence>
<dbReference type="EMBL" id="JAINWA010000001">
    <property type="protein sequence ID" value="MCD1654302.1"/>
    <property type="molecule type" value="Genomic_DNA"/>
</dbReference>
<dbReference type="SMART" id="SM00382">
    <property type="entry name" value="AAA"/>
    <property type="match status" value="1"/>
</dbReference>
<accession>A0AAE3EGN3</accession>
<dbReference type="SMART" id="SM00065">
    <property type="entry name" value="GAF"/>
    <property type="match status" value="1"/>
</dbReference>
<dbReference type="InterPro" id="IPR003018">
    <property type="entry name" value="GAF"/>
</dbReference>
<dbReference type="Gene3D" id="3.40.50.300">
    <property type="entry name" value="P-loop containing nucleotide triphosphate hydrolases"/>
    <property type="match status" value="1"/>
</dbReference>
<organism evidence="8 9">
    <name type="scientific">Teretinema zuelzerae</name>
    <dbReference type="NCBI Taxonomy" id="156"/>
    <lineage>
        <taxon>Bacteria</taxon>
        <taxon>Pseudomonadati</taxon>
        <taxon>Spirochaetota</taxon>
        <taxon>Spirochaetia</taxon>
        <taxon>Spirochaetales</taxon>
        <taxon>Treponemataceae</taxon>
        <taxon>Teretinema</taxon>
    </lineage>
</organism>
<dbReference type="InterPro" id="IPR027417">
    <property type="entry name" value="P-loop_NTPase"/>
</dbReference>
<dbReference type="PANTHER" id="PTHR32071">
    <property type="entry name" value="TRANSCRIPTIONAL REGULATORY PROTEIN"/>
    <property type="match status" value="1"/>
</dbReference>
<dbReference type="PROSITE" id="PS50045">
    <property type="entry name" value="SIGMA54_INTERACT_4"/>
    <property type="match status" value="1"/>
</dbReference>
<keyword evidence="5" id="KW-0804">Transcription</keyword>
<dbReference type="Gene3D" id="1.10.8.60">
    <property type="match status" value="1"/>
</dbReference>
<dbReference type="InterPro" id="IPR058031">
    <property type="entry name" value="AAA_lid_NorR"/>
</dbReference>
<dbReference type="Proteomes" id="UP001198163">
    <property type="component" value="Unassembled WGS sequence"/>
</dbReference>
<name>A0AAE3EGN3_9SPIR</name>
<evidence type="ECO:0000256" key="4">
    <source>
        <dbReference type="ARBA" id="ARBA00023125"/>
    </source>
</evidence>
<comment type="caution">
    <text evidence="8">The sequence shown here is derived from an EMBL/GenBank/DDBJ whole genome shotgun (WGS) entry which is preliminary data.</text>
</comment>
<sequence length="548" mass="59754">MPLHTDNSFIPGDALSSATTMDIVLDALKELVDYELAVVLGWDGKDTLRVHTAAGPLSSPRLAKFSLSLSGRPDLEALLRADRPKLFSEGEDHVDTYDEVLDLPEGHSCLVSPLILHGRTIGLLTLDNRRCGVFEPSVVSFIGVVSRLIAVALAQGEAARALRTQNETLAEERNRLLGQDSDAFRDFAGTSPAWLEVIGLIKLVAAADTPVLLLGETGVGKEEAARVLHRLSPRSDGPFVALNCSALPASLAESELFGHEKGSFTGAQGLRKGRFELAAGGTLFLDEIGELPAEIQPKLLRALQEGCFERVGGERPVYTDVRIIAATHVDLNKAVAEGRFREDLFYRVSVFPVRIPSLRERGQDVLQLAELFLSRLRLRSGWSEAYFSPEALDGMLRREWTGNVRELKNAVERAVILARGGRIEAVHLQNSEWQPGRTREQTGSDQASSLSREPGLNREFFPLAAALGSPRAVPASSSGSEADSADRAQPAILPLKEVQRRYVEAVLAFCEGRVYGPQGAARFLEIKPTTLQSMMDRLGVDRKGRKQG</sequence>
<evidence type="ECO:0000256" key="1">
    <source>
        <dbReference type="ARBA" id="ARBA00022741"/>
    </source>
</evidence>
<keyword evidence="4" id="KW-0238">DNA-binding</keyword>
<evidence type="ECO:0000259" key="7">
    <source>
        <dbReference type="PROSITE" id="PS50045"/>
    </source>
</evidence>
<dbReference type="InterPro" id="IPR003593">
    <property type="entry name" value="AAA+_ATPase"/>
</dbReference>
<protein>
    <submittedName>
        <fullName evidence="8">Sigma 54-interacting transcriptional regulator</fullName>
    </submittedName>
</protein>
<dbReference type="AlphaFoldDB" id="A0AAE3EGN3"/>
<dbReference type="Pfam" id="PF01590">
    <property type="entry name" value="GAF"/>
    <property type="match status" value="1"/>
</dbReference>
<dbReference type="SUPFAM" id="SSF55781">
    <property type="entry name" value="GAF domain-like"/>
    <property type="match status" value="1"/>
</dbReference>
<evidence type="ECO:0000256" key="5">
    <source>
        <dbReference type="ARBA" id="ARBA00023163"/>
    </source>
</evidence>
<dbReference type="Pfam" id="PF00158">
    <property type="entry name" value="Sigma54_activat"/>
    <property type="match status" value="1"/>
</dbReference>
<dbReference type="InterPro" id="IPR002078">
    <property type="entry name" value="Sigma_54_int"/>
</dbReference>